<dbReference type="GO" id="GO:0006646">
    <property type="term" value="P:phosphatidylethanolamine biosynthetic process"/>
    <property type="evidence" value="ECO:0007669"/>
    <property type="project" value="TreeGrafter"/>
</dbReference>
<evidence type="ECO:0000256" key="1">
    <source>
        <dbReference type="ARBA" id="ARBA00022793"/>
    </source>
</evidence>
<reference evidence="4 5" key="1">
    <citation type="submission" date="2014-02" db="EMBL/GenBank/DDBJ databases">
        <title>The genome sequence of the entomopathogenic fungus Metarhizium robertsii ARSEF 2575.</title>
        <authorList>
            <person name="Giuliano Garisto Donzelli B."/>
            <person name="Roe B.A."/>
            <person name="Macmil S.L."/>
            <person name="Krasnoff S.B."/>
            <person name="Gibson D.M."/>
        </authorList>
    </citation>
    <scope>NUCLEOTIDE SEQUENCE [LARGE SCALE GENOMIC DNA]</scope>
    <source>
        <strain evidence="4 5">ARSEF 2575</strain>
    </source>
</reference>
<dbReference type="GO" id="GO:0004609">
    <property type="term" value="F:phosphatidylserine decarboxylase activity"/>
    <property type="evidence" value="ECO:0007669"/>
    <property type="project" value="InterPro"/>
</dbReference>
<dbReference type="Pfam" id="PF12588">
    <property type="entry name" value="PSDC"/>
    <property type="match status" value="1"/>
</dbReference>
<evidence type="ECO:0000313" key="4">
    <source>
        <dbReference type="EMBL" id="EXU99612.1"/>
    </source>
</evidence>
<dbReference type="PANTHER" id="PTHR10067:SF9">
    <property type="entry name" value="PHOSPHATIDYLSERINE DECARBOXYLASE FAMILY PROTEIN (AFU_ORTHOLOGUE AFUA_7G01730)"/>
    <property type="match status" value="1"/>
</dbReference>
<dbReference type="AlphaFoldDB" id="A0A014ND99"/>
<dbReference type="Proteomes" id="UP000030151">
    <property type="component" value="Unassembled WGS sequence"/>
</dbReference>
<keyword evidence="2" id="KW-0456">Lyase</keyword>
<organism evidence="4 5">
    <name type="scientific">Metarhizium robertsii</name>
    <dbReference type="NCBI Taxonomy" id="568076"/>
    <lineage>
        <taxon>Eukaryota</taxon>
        <taxon>Fungi</taxon>
        <taxon>Dikarya</taxon>
        <taxon>Ascomycota</taxon>
        <taxon>Pezizomycotina</taxon>
        <taxon>Sordariomycetes</taxon>
        <taxon>Hypocreomycetidae</taxon>
        <taxon>Hypocreales</taxon>
        <taxon>Clavicipitaceae</taxon>
        <taxon>Metarhizium</taxon>
    </lineage>
</organism>
<accession>A0A014ND99</accession>
<dbReference type="GO" id="GO:0005739">
    <property type="term" value="C:mitochondrion"/>
    <property type="evidence" value="ECO:0007669"/>
    <property type="project" value="TreeGrafter"/>
</dbReference>
<name>A0A014ND99_9HYPO</name>
<gene>
    <name evidence="4" type="ORF">X797_007423</name>
</gene>
<feature type="domain" description="L-tryptophan decarboxylase PsiD-like" evidence="3">
    <location>
        <begin position="52"/>
        <end position="190"/>
    </location>
</feature>
<dbReference type="HOGENOM" id="CLU_033450_1_0_1"/>
<dbReference type="InterPro" id="IPR003817">
    <property type="entry name" value="PS_Dcarbxylase"/>
</dbReference>
<dbReference type="Pfam" id="PF02666">
    <property type="entry name" value="PS_Dcarbxylase"/>
    <property type="match status" value="1"/>
</dbReference>
<evidence type="ECO:0000259" key="3">
    <source>
        <dbReference type="Pfam" id="PF12588"/>
    </source>
</evidence>
<proteinExistence type="predicted"/>
<dbReference type="eggNOG" id="KOG2419">
    <property type="taxonomic scope" value="Eukaryota"/>
</dbReference>
<protein>
    <submittedName>
        <fullName evidence="4">Phosphatidylserine decarboxylase</fullName>
    </submittedName>
</protein>
<sequence length="456" mass="51731">MPRTAAVMAPVVHVPYRHGGWLPKNRVIMIDWLKHLVKEVDKRREPLTLPNEVEDLRKLIESRPDLRMLASAMLSEVPNKEPYLSDPVGNKQIRDIDHLLQLFGVVMTTIAPEWSQKGYDVGLIGFPFNTVLDWPMATPSGYAFFLNDDVNEKLKAILNTWKQEVLMTSDSLYVITTKENMWLSEPALKAIEKDTNVDGVDRKFPELFICDPEGDPDHWGFKSWDDFFVRQFRDIDKLRPVASPKQPEILANACESRAFQRQINVQRRDSFWLKGQPYSLSEMLDGHSWTEDFVGGTVYQAFLSATSYHRWHSPVAGNVIRTEVIRGTYFSEPTITGFFDGNHPDPAAPDQAQAYITHVAARAIFFIEAEPPVGRVCLVFVGMADVSSCEILKKFKTGKPTRVEKGEQIGMFHHGGSTHCVVFRKGIKIDFVPEADPETAKKNLMLRAKLGTVTEV</sequence>
<comment type="caution">
    <text evidence="4">The sequence shown here is derived from an EMBL/GenBank/DDBJ whole genome shotgun (WGS) entry which is preliminary data.</text>
</comment>
<keyword evidence="1" id="KW-0210">Decarboxylase</keyword>
<evidence type="ECO:0000256" key="2">
    <source>
        <dbReference type="ARBA" id="ARBA00023239"/>
    </source>
</evidence>
<evidence type="ECO:0000313" key="5">
    <source>
        <dbReference type="Proteomes" id="UP000030151"/>
    </source>
</evidence>
<dbReference type="InterPro" id="IPR022237">
    <property type="entry name" value="PsiD-like"/>
</dbReference>
<dbReference type="PANTHER" id="PTHR10067">
    <property type="entry name" value="PHOSPHATIDYLSERINE DECARBOXYLASE"/>
    <property type="match status" value="1"/>
</dbReference>
<dbReference type="EMBL" id="JELW01000018">
    <property type="protein sequence ID" value="EXU99612.1"/>
    <property type="molecule type" value="Genomic_DNA"/>
</dbReference>
<dbReference type="OrthoDB" id="5973539at2759"/>